<evidence type="ECO:0000313" key="1">
    <source>
        <dbReference type="EMBL" id="MEQ2301902.1"/>
    </source>
</evidence>
<evidence type="ECO:0000313" key="2">
    <source>
        <dbReference type="Proteomes" id="UP001469553"/>
    </source>
</evidence>
<proteinExistence type="predicted"/>
<accession>A0ABV0Z6Q0</accession>
<dbReference type="EMBL" id="JAHRIP010056457">
    <property type="protein sequence ID" value="MEQ2301902.1"/>
    <property type="molecule type" value="Genomic_DNA"/>
</dbReference>
<organism evidence="1 2">
    <name type="scientific">Ameca splendens</name>
    <dbReference type="NCBI Taxonomy" id="208324"/>
    <lineage>
        <taxon>Eukaryota</taxon>
        <taxon>Metazoa</taxon>
        <taxon>Chordata</taxon>
        <taxon>Craniata</taxon>
        <taxon>Vertebrata</taxon>
        <taxon>Euteleostomi</taxon>
        <taxon>Actinopterygii</taxon>
        <taxon>Neopterygii</taxon>
        <taxon>Teleostei</taxon>
        <taxon>Neoteleostei</taxon>
        <taxon>Acanthomorphata</taxon>
        <taxon>Ovalentaria</taxon>
        <taxon>Atherinomorphae</taxon>
        <taxon>Cyprinodontiformes</taxon>
        <taxon>Goodeidae</taxon>
        <taxon>Ameca</taxon>
    </lineage>
</organism>
<comment type="caution">
    <text evidence="1">The sequence shown here is derived from an EMBL/GenBank/DDBJ whole genome shotgun (WGS) entry which is preliminary data.</text>
</comment>
<sequence length="115" mass="12996">MTINIGSMLQYLSSSCVNAVGVPNMCSIQIDEHRIAHAAIFFDIKIHNFSHDNQWVFILGNISNVLNLSFFLSEVKVLQPFSIRLTCSTLQQVEICQNCVNLNRLLLVDTDFCFA</sequence>
<protein>
    <submittedName>
        <fullName evidence="1">Uncharacterized protein</fullName>
    </submittedName>
</protein>
<dbReference type="Proteomes" id="UP001469553">
    <property type="component" value="Unassembled WGS sequence"/>
</dbReference>
<gene>
    <name evidence="1" type="ORF">AMECASPLE_000942</name>
</gene>
<reference evidence="1 2" key="1">
    <citation type="submission" date="2021-06" db="EMBL/GenBank/DDBJ databases">
        <authorList>
            <person name="Palmer J.M."/>
        </authorList>
    </citation>
    <scope>NUCLEOTIDE SEQUENCE [LARGE SCALE GENOMIC DNA]</scope>
    <source>
        <strain evidence="1 2">AS_MEX2019</strain>
        <tissue evidence="1">Muscle</tissue>
    </source>
</reference>
<name>A0ABV0Z6Q0_9TELE</name>
<keyword evidence="2" id="KW-1185">Reference proteome</keyword>